<gene>
    <name evidence="3" type="ORF">AB1Y20_003776</name>
</gene>
<feature type="domain" description="VPS9" evidence="2">
    <location>
        <begin position="292"/>
        <end position="429"/>
    </location>
</feature>
<dbReference type="InterPro" id="IPR001683">
    <property type="entry name" value="PX_dom"/>
</dbReference>
<dbReference type="PROSITE" id="PS50195">
    <property type="entry name" value="PX"/>
    <property type="match status" value="1"/>
</dbReference>
<dbReference type="GO" id="GO:0035091">
    <property type="term" value="F:phosphatidylinositol binding"/>
    <property type="evidence" value="ECO:0007669"/>
    <property type="project" value="InterPro"/>
</dbReference>
<dbReference type="InterPro" id="IPR003123">
    <property type="entry name" value="VPS9"/>
</dbReference>
<proteinExistence type="predicted"/>
<evidence type="ECO:0000259" key="2">
    <source>
        <dbReference type="PROSITE" id="PS51205"/>
    </source>
</evidence>
<dbReference type="Gene3D" id="3.30.1520.10">
    <property type="entry name" value="Phox-like domain"/>
    <property type="match status" value="1"/>
</dbReference>
<dbReference type="AlphaFoldDB" id="A0AB34J4U0"/>
<dbReference type="SMART" id="SM00312">
    <property type="entry name" value="PX"/>
    <property type="match status" value="1"/>
</dbReference>
<dbReference type="EMBL" id="JBGBPQ010000012">
    <property type="protein sequence ID" value="KAL1514688.1"/>
    <property type="molecule type" value="Genomic_DNA"/>
</dbReference>
<keyword evidence="4" id="KW-1185">Reference proteome</keyword>
<evidence type="ECO:0000259" key="1">
    <source>
        <dbReference type="PROSITE" id="PS50195"/>
    </source>
</evidence>
<dbReference type="Pfam" id="PF00787">
    <property type="entry name" value="PX"/>
    <property type="match status" value="1"/>
</dbReference>
<comment type="caution">
    <text evidence="3">The sequence shown here is derived from an EMBL/GenBank/DDBJ whole genome shotgun (WGS) entry which is preliminary data.</text>
</comment>
<dbReference type="SUPFAM" id="SSF109993">
    <property type="entry name" value="VPS9 domain"/>
    <property type="match status" value="1"/>
</dbReference>
<dbReference type="PROSITE" id="PS51205">
    <property type="entry name" value="VPS9"/>
    <property type="match status" value="1"/>
</dbReference>
<evidence type="ECO:0000313" key="3">
    <source>
        <dbReference type="EMBL" id="KAL1514688.1"/>
    </source>
</evidence>
<dbReference type="SUPFAM" id="SSF64268">
    <property type="entry name" value="PX domain"/>
    <property type="match status" value="1"/>
</dbReference>
<dbReference type="Gene3D" id="1.20.1050.80">
    <property type="entry name" value="VPS9 domain"/>
    <property type="match status" value="1"/>
</dbReference>
<reference evidence="3 4" key="1">
    <citation type="journal article" date="2024" name="Science">
        <title>Giant polyketide synthase enzymes in the biosynthesis of giant marine polyether toxins.</title>
        <authorList>
            <person name="Fallon T.R."/>
            <person name="Shende V.V."/>
            <person name="Wierzbicki I.H."/>
            <person name="Pendleton A.L."/>
            <person name="Watervoot N.F."/>
            <person name="Auber R.P."/>
            <person name="Gonzalez D.J."/>
            <person name="Wisecaver J.H."/>
            <person name="Moore B.S."/>
        </authorList>
    </citation>
    <scope>NUCLEOTIDE SEQUENCE [LARGE SCALE GENOMIC DNA]</scope>
    <source>
        <strain evidence="3 4">12B1</strain>
    </source>
</reference>
<dbReference type="InterPro" id="IPR037191">
    <property type="entry name" value="VPS9_dom_sf"/>
</dbReference>
<accession>A0AB34J4U0</accession>
<evidence type="ECO:0008006" key="5">
    <source>
        <dbReference type="Google" id="ProtNLM"/>
    </source>
</evidence>
<dbReference type="Pfam" id="PF02204">
    <property type="entry name" value="VPS9"/>
    <property type="match status" value="1"/>
</dbReference>
<dbReference type="Proteomes" id="UP001515480">
    <property type="component" value="Unassembled WGS sequence"/>
</dbReference>
<sequence>MHDAESQPSSPRLLPMVSEEALLAATRSVVTTISILDSHRNATRTMEYLVAVVGGDGKMTAVKHRYSDFVALHQQLVDSLGTRLPPLPPSPTPRLKGPNYAALHEERKKQLASYLREAYAAPPEPPAALLEFLGLRPAAREGARPTASAAWGAARDDFLMAMLADDDEAARLGSSAAALSAALRSEEHALGALRRSLRHLLDARLPHASGASEWAAELRAMLEVLSACAVDACRVPPDRPPPLLHPCEIHECVERATFEEGEGAEAAVEGADQPRGSTLFYHAFAAISAQHFEKDQTFRARQHEWATLGSRSRRRLDRGGVTGRGAGGAQARARAAIGAVRAATTPSAKLAHIGEAVDAVSSDLAGADDLLQSLISALLTSDIKAPHAEVGFVVEFTQGLNKAGHHGYALATFQAAAEAISSLEIDVLLSAGDIDGEGELSSANTEAKEGGQ</sequence>
<name>A0AB34J4U0_PRYPA</name>
<feature type="domain" description="PX" evidence="1">
    <location>
        <begin position="26"/>
        <end position="170"/>
    </location>
</feature>
<protein>
    <recommendedName>
        <fullName evidence="5">PX domain-containing protein</fullName>
    </recommendedName>
</protein>
<organism evidence="3 4">
    <name type="scientific">Prymnesium parvum</name>
    <name type="common">Toxic golden alga</name>
    <dbReference type="NCBI Taxonomy" id="97485"/>
    <lineage>
        <taxon>Eukaryota</taxon>
        <taxon>Haptista</taxon>
        <taxon>Haptophyta</taxon>
        <taxon>Prymnesiophyceae</taxon>
        <taxon>Prymnesiales</taxon>
        <taxon>Prymnesiaceae</taxon>
        <taxon>Prymnesium</taxon>
    </lineage>
</organism>
<evidence type="ECO:0000313" key="4">
    <source>
        <dbReference type="Proteomes" id="UP001515480"/>
    </source>
</evidence>
<dbReference type="InterPro" id="IPR036871">
    <property type="entry name" value="PX_dom_sf"/>
</dbReference>